<reference evidence="4" key="2">
    <citation type="submission" date="2025-08" db="UniProtKB">
        <authorList>
            <consortium name="Ensembl"/>
        </authorList>
    </citation>
    <scope>IDENTIFICATION</scope>
</reference>
<feature type="signal peptide" evidence="2">
    <location>
        <begin position="1"/>
        <end position="17"/>
    </location>
</feature>
<dbReference type="InterPro" id="IPR007110">
    <property type="entry name" value="Ig-like_dom"/>
</dbReference>
<dbReference type="PANTHER" id="PTHR11422">
    <property type="entry name" value="T-CELL SURFACE GLYCOPROTEIN CD4"/>
    <property type="match status" value="1"/>
</dbReference>
<dbReference type="AlphaFoldDB" id="A0A3Q1JAU6"/>
<dbReference type="InterPro" id="IPR003599">
    <property type="entry name" value="Ig_sub"/>
</dbReference>
<organism evidence="4 5">
    <name type="scientific">Anabas testudineus</name>
    <name type="common">Climbing perch</name>
    <name type="synonym">Anthias testudineus</name>
    <dbReference type="NCBI Taxonomy" id="64144"/>
    <lineage>
        <taxon>Eukaryota</taxon>
        <taxon>Metazoa</taxon>
        <taxon>Chordata</taxon>
        <taxon>Craniata</taxon>
        <taxon>Vertebrata</taxon>
        <taxon>Euteleostomi</taxon>
        <taxon>Actinopterygii</taxon>
        <taxon>Neopterygii</taxon>
        <taxon>Teleostei</taxon>
        <taxon>Neoteleostei</taxon>
        <taxon>Acanthomorphata</taxon>
        <taxon>Anabantaria</taxon>
        <taxon>Anabantiformes</taxon>
        <taxon>Anabantoidei</taxon>
        <taxon>Anabantidae</taxon>
        <taxon>Anabas</taxon>
    </lineage>
</organism>
<evidence type="ECO:0000313" key="5">
    <source>
        <dbReference type="Proteomes" id="UP000265040"/>
    </source>
</evidence>
<evidence type="ECO:0000259" key="3">
    <source>
        <dbReference type="PROSITE" id="PS50835"/>
    </source>
</evidence>
<feature type="domain" description="Ig-like" evidence="3">
    <location>
        <begin position="285"/>
        <end position="369"/>
    </location>
</feature>
<keyword evidence="1" id="KW-1133">Transmembrane helix</keyword>
<proteinExistence type="predicted"/>
<dbReference type="Gene3D" id="2.60.40.10">
    <property type="entry name" value="Immunoglobulins"/>
    <property type="match status" value="3"/>
</dbReference>
<dbReference type="PANTHER" id="PTHR11422:SF0">
    <property type="entry name" value="T-CELL SURFACE GLYCOPROTEIN CD4"/>
    <property type="match status" value="1"/>
</dbReference>
<feature type="chain" id="PRO_5018782289" description="Ig-like domain-containing protein" evidence="2">
    <location>
        <begin position="18"/>
        <end position="422"/>
    </location>
</feature>
<dbReference type="PROSITE" id="PS50835">
    <property type="entry name" value="IG_LIKE"/>
    <property type="match status" value="1"/>
</dbReference>
<dbReference type="OMA" id="KTCQCSH"/>
<dbReference type="STRING" id="64144.ENSATEP00000030110"/>
<dbReference type="SUPFAM" id="SSF48726">
    <property type="entry name" value="Immunoglobulin"/>
    <property type="match status" value="1"/>
</dbReference>
<name>A0A3Q1JAU6_ANATE</name>
<dbReference type="Proteomes" id="UP000265040">
    <property type="component" value="Chromosome 16"/>
</dbReference>
<keyword evidence="2" id="KW-0732">Signal</keyword>
<dbReference type="SMART" id="SM00409">
    <property type="entry name" value="IG"/>
    <property type="match status" value="3"/>
</dbReference>
<evidence type="ECO:0000256" key="2">
    <source>
        <dbReference type="SAM" id="SignalP"/>
    </source>
</evidence>
<keyword evidence="5" id="KW-1185">Reference proteome</keyword>
<sequence>MCLCSSTLLMLVTVLGAEEVRFAQVGETVTLTPTKPNGARYLYWSCCNQNEVANLNPIYILLFLDKIIRCNDQHITLQRTLDVNPSSPLLIGESLSVTCNAKTPQNLHRKPEIYLLDPQGGRVKTGPGTNSFKATRQHNGNWTCVVKYNQKQYSATVPVTVLDLSPASSSYQYASYSSPLTIPCSIFPQITMDQIKARGFQEVHWQFYSKPSPSVGAGDPKTLFSLSLNKLEWKPNRLPSLNPVPAQKGNFSLTKRPGKKVDTGDYVCTAKFDKDVTLTRTIHVEVLEIIAYPGKNLTSGQQLHLICGIGLNMSSDLQLKWVPPEQSLQSDLVHANFTITEVSTRDSGKWRCELWQGSTKLTSEEITLKIEPKLSAWMLVIICSAAAIVVLLLVLVFILCRRRQVQFNHSSYFLSDHAGVIV</sequence>
<evidence type="ECO:0000256" key="1">
    <source>
        <dbReference type="SAM" id="Phobius"/>
    </source>
</evidence>
<dbReference type="Ensembl" id="ENSATET00000030567.2">
    <property type="protein sequence ID" value="ENSATEP00000030110.1"/>
    <property type="gene ID" value="ENSATEG00000020780.3"/>
</dbReference>
<dbReference type="InterPro" id="IPR036179">
    <property type="entry name" value="Ig-like_dom_sf"/>
</dbReference>
<accession>A0A3Q1JAU6</accession>
<dbReference type="GeneTree" id="ENSGT00940000170568"/>
<protein>
    <recommendedName>
        <fullName evidence="3">Ig-like domain-containing protein</fullName>
    </recommendedName>
</protein>
<keyword evidence="1" id="KW-0472">Membrane</keyword>
<reference evidence="4" key="3">
    <citation type="submission" date="2025-09" db="UniProtKB">
        <authorList>
            <consortium name="Ensembl"/>
        </authorList>
    </citation>
    <scope>IDENTIFICATION</scope>
</reference>
<dbReference type="InterPro" id="IPR013783">
    <property type="entry name" value="Ig-like_fold"/>
</dbReference>
<feature type="transmembrane region" description="Helical" evidence="1">
    <location>
        <begin position="376"/>
        <end position="400"/>
    </location>
</feature>
<keyword evidence="1" id="KW-0812">Transmembrane</keyword>
<reference evidence="4" key="1">
    <citation type="submission" date="2021-04" db="EMBL/GenBank/DDBJ databases">
        <authorList>
            <consortium name="Wellcome Sanger Institute Data Sharing"/>
        </authorList>
    </citation>
    <scope>NUCLEOTIDE SEQUENCE [LARGE SCALE GENOMIC DNA]</scope>
</reference>
<evidence type="ECO:0000313" key="4">
    <source>
        <dbReference type="Ensembl" id="ENSATEP00000030110.1"/>
    </source>
</evidence>